<feature type="region of interest" description="Disordered" evidence="1">
    <location>
        <begin position="21"/>
        <end position="40"/>
    </location>
</feature>
<dbReference type="Proteomes" id="UP000317648">
    <property type="component" value="Chromosome"/>
</dbReference>
<evidence type="ECO:0000313" key="3">
    <source>
        <dbReference type="Proteomes" id="UP000317648"/>
    </source>
</evidence>
<keyword evidence="3" id="KW-1185">Reference proteome</keyword>
<organism evidence="2 3">
    <name type="scientific">Lignipirellula cremea</name>
    <dbReference type="NCBI Taxonomy" id="2528010"/>
    <lineage>
        <taxon>Bacteria</taxon>
        <taxon>Pseudomonadati</taxon>
        <taxon>Planctomycetota</taxon>
        <taxon>Planctomycetia</taxon>
        <taxon>Pirellulales</taxon>
        <taxon>Pirellulaceae</taxon>
        <taxon>Lignipirellula</taxon>
    </lineage>
</organism>
<feature type="compositionally biased region" description="Basic residues" evidence="1">
    <location>
        <begin position="24"/>
        <end position="33"/>
    </location>
</feature>
<reference evidence="2 3" key="1">
    <citation type="submission" date="2019-02" db="EMBL/GenBank/DDBJ databases">
        <title>Deep-cultivation of Planctomycetes and their phenomic and genomic characterization uncovers novel biology.</title>
        <authorList>
            <person name="Wiegand S."/>
            <person name="Jogler M."/>
            <person name="Boedeker C."/>
            <person name="Pinto D."/>
            <person name="Vollmers J."/>
            <person name="Rivas-Marin E."/>
            <person name="Kohn T."/>
            <person name="Peeters S.H."/>
            <person name="Heuer A."/>
            <person name="Rast P."/>
            <person name="Oberbeckmann S."/>
            <person name="Bunk B."/>
            <person name="Jeske O."/>
            <person name="Meyerdierks A."/>
            <person name="Storesund J.E."/>
            <person name="Kallscheuer N."/>
            <person name="Luecker S."/>
            <person name="Lage O.M."/>
            <person name="Pohl T."/>
            <person name="Merkel B.J."/>
            <person name="Hornburger P."/>
            <person name="Mueller R.-W."/>
            <person name="Bruemmer F."/>
            <person name="Labrenz M."/>
            <person name="Spormann A.M."/>
            <person name="Op den Camp H."/>
            <person name="Overmann J."/>
            <person name="Amann R."/>
            <person name="Jetten M.S.M."/>
            <person name="Mascher T."/>
            <person name="Medema M.H."/>
            <person name="Devos D.P."/>
            <person name="Kaster A.-K."/>
            <person name="Ovreas L."/>
            <person name="Rohde M."/>
            <person name="Galperin M.Y."/>
            <person name="Jogler C."/>
        </authorList>
    </citation>
    <scope>NUCLEOTIDE SEQUENCE [LARGE SCALE GENOMIC DNA]</scope>
    <source>
        <strain evidence="2 3">Pla85_3_4</strain>
    </source>
</reference>
<dbReference type="RefSeq" id="WP_145058509.1">
    <property type="nucleotide sequence ID" value="NZ_CP036433.1"/>
</dbReference>
<dbReference type="EMBL" id="CP036433">
    <property type="protein sequence ID" value="QDU98903.1"/>
    <property type="molecule type" value="Genomic_DNA"/>
</dbReference>
<proteinExistence type="predicted"/>
<name>A0A518E4B6_9BACT</name>
<evidence type="ECO:0000313" key="2">
    <source>
        <dbReference type="EMBL" id="QDU98903.1"/>
    </source>
</evidence>
<evidence type="ECO:0000256" key="1">
    <source>
        <dbReference type="SAM" id="MobiDB-lite"/>
    </source>
</evidence>
<dbReference type="AlphaFoldDB" id="A0A518E4B6"/>
<gene>
    <name evidence="2" type="ORF">Pla8534_68140</name>
</gene>
<accession>A0A518E4B6</accession>
<sequence>MTVFYQMSADRRAQSLNISSVRPRIWHPRRRGSQKIDRGTGRISRGFTKVVLQQSAHAIGQISERGKNNFGIFLDRNHET</sequence>
<protein>
    <submittedName>
        <fullName evidence="2">Uncharacterized protein</fullName>
    </submittedName>
</protein>
<dbReference type="KEGG" id="lcre:Pla8534_68140"/>